<feature type="domain" description="HTH myb-type" evidence="8">
    <location>
        <begin position="62"/>
        <end position="116"/>
    </location>
</feature>
<dbReference type="GO" id="GO:0005634">
    <property type="term" value="C:nucleus"/>
    <property type="evidence" value="ECO:0007669"/>
    <property type="project" value="UniProtKB-SubCell"/>
</dbReference>
<feature type="domain" description="Myb-like" evidence="7">
    <location>
        <begin position="9"/>
        <end position="61"/>
    </location>
</feature>
<dbReference type="PANTHER" id="PTHR47999:SF6">
    <property type="entry name" value="MYB-RELATED PROTEIN P"/>
    <property type="match status" value="1"/>
</dbReference>
<dbReference type="GO" id="GO:0046148">
    <property type="term" value="P:pigment biosynthetic process"/>
    <property type="evidence" value="ECO:0007669"/>
    <property type="project" value="UniProtKB-ARBA"/>
</dbReference>
<dbReference type="InterPro" id="IPR017930">
    <property type="entry name" value="Myb_dom"/>
</dbReference>
<dbReference type="InterPro" id="IPR009057">
    <property type="entry name" value="Homeodomain-like_sf"/>
</dbReference>
<dbReference type="SMART" id="SM00717">
    <property type="entry name" value="SANT"/>
    <property type="match status" value="2"/>
</dbReference>
<gene>
    <name evidence="9" type="primary">FeMYBF1</name>
</gene>
<dbReference type="AlphaFoldDB" id="A0A455QZP1"/>
<protein>
    <submittedName>
        <fullName evidence="9">Putative MYB transcription factor</fullName>
    </submittedName>
</protein>
<evidence type="ECO:0000259" key="7">
    <source>
        <dbReference type="PROSITE" id="PS50090"/>
    </source>
</evidence>
<reference evidence="9" key="1">
    <citation type="journal article" date="2018" name="Plant Sci.">
        <title>Buckwheat R2R3 MYB transcription factor FeMYBF1 regulates flavonol biosynthesis.</title>
        <authorList>
            <person name="Matsui K."/>
            <person name="Oshima Y."/>
            <person name="Mitsuda N."/>
            <person name="Sakamoto S."/>
            <person name="Nishiba Y."/>
            <person name="Walker A.R."/>
            <person name="Ohme-Takagi M."/>
            <person name="Robinson S.P."/>
            <person name="Yasui Y."/>
            <person name="Mori M."/>
            <person name="Takami H."/>
        </authorList>
    </citation>
    <scope>NUCLEOTIDE SEQUENCE</scope>
</reference>
<dbReference type="InterPro" id="IPR001005">
    <property type="entry name" value="SANT/Myb"/>
</dbReference>
<name>A0A455QZP1_FAGES</name>
<evidence type="ECO:0000313" key="9">
    <source>
        <dbReference type="EMBL" id="BBC70848.1"/>
    </source>
</evidence>
<keyword evidence="2" id="KW-0677">Repeat</keyword>
<evidence type="ECO:0000259" key="8">
    <source>
        <dbReference type="PROSITE" id="PS51294"/>
    </source>
</evidence>
<dbReference type="InterPro" id="IPR015495">
    <property type="entry name" value="Myb_TF_plants"/>
</dbReference>
<keyword evidence="6" id="KW-0539">Nucleus</keyword>
<dbReference type="PROSITE" id="PS50090">
    <property type="entry name" value="MYB_LIKE"/>
    <property type="match status" value="2"/>
</dbReference>
<dbReference type="SUPFAM" id="SSF46689">
    <property type="entry name" value="Homeodomain-like"/>
    <property type="match status" value="1"/>
</dbReference>
<organism evidence="9">
    <name type="scientific">Fagopyrum esculentum subsp. esculentum</name>
    <dbReference type="NCBI Taxonomy" id="1050352"/>
    <lineage>
        <taxon>Eukaryota</taxon>
        <taxon>Viridiplantae</taxon>
        <taxon>Streptophyta</taxon>
        <taxon>Embryophyta</taxon>
        <taxon>Tracheophyta</taxon>
        <taxon>Spermatophyta</taxon>
        <taxon>Magnoliopsida</taxon>
        <taxon>eudicotyledons</taxon>
        <taxon>Gunneridae</taxon>
        <taxon>Pentapetalae</taxon>
        <taxon>Caryophyllales</taxon>
        <taxon>Polygonaceae</taxon>
        <taxon>Polygonoideae</taxon>
        <taxon>Fagopyreae</taxon>
        <taxon>Fagopyrum</taxon>
    </lineage>
</organism>
<evidence type="ECO:0000256" key="6">
    <source>
        <dbReference type="ARBA" id="ARBA00023242"/>
    </source>
</evidence>
<dbReference type="EMBL" id="LC369592">
    <property type="protein sequence ID" value="BBC70848.1"/>
    <property type="molecule type" value="mRNA"/>
</dbReference>
<keyword evidence="4" id="KW-0238">DNA-binding</keyword>
<dbReference type="GO" id="GO:0006950">
    <property type="term" value="P:response to stress"/>
    <property type="evidence" value="ECO:0007669"/>
    <property type="project" value="UniProtKB-ARBA"/>
</dbReference>
<accession>A0A455QZP1</accession>
<proteinExistence type="evidence at transcript level"/>
<sequence length="371" mass="41984">MGRAPCCEKVGLKKGRWTVEEDDTLKNYILTHGEGSWRSLPKNAGLLRCGKSCRLRWINYLRSDLKRGNIAPDEEEIIVKLHSTLGNRWSLIASQLPGRTDNEIKNYWNSHLSRKIHCFRRPTINHNVNNDTNTNTVNTTPTIIQMPTRRRGRTSRAAMKKNKATYTTHHNETPIITKDKNINNTANNGVYNVNTMPMLPPMTNTTTLGKDTTFNYMPQADHQLIMGPCNDEGLAVEDHCPTEILCFDDDMMDPHGVLSSLDNTTTNVELMKTGCYEESCSNAGESSCNDQWLSSSTTSSSYFDHDPLQLTVDDQRSYDDLWMSVCGSSEAEKQEFLSWLMWDNDGSLEDAQSAQDLDSKKQEAMVAWLLS</sequence>
<dbReference type="FunFam" id="1.10.10.60:FF:000121">
    <property type="entry name" value="Myb transcription factor"/>
    <property type="match status" value="1"/>
</dbReference>
<keyword evidence="3" id="KW-0805">Transcription regulation</keyword>
<dbReference type="FunFam" id="1.10.10.60:FF:000231">
    <property type="entry name" value="Myb transcription factor"/>
    <property type="match status" value="1"/>
</dbReference>
<evidence type="ECO:0000256" key="1">
    <source>
        <dbReference type="ARBA" id="ARBA00004123"/>
    </source>
</evidence>
<feature type="domain" description="Myb-like" evidence="7">
    <location>
        <begin position="62"/>
        <end position="112"/>
    </location>
</feature>
<comment type="subcellular location">
    <subcellularLocation>
        <location evidence="1">Nucleus</location>
    </subcellularLocation>
</comment>
<dbReference type="GO" id="GO:0043565">
    <property type="term" value="F:sequence-specific DNA binding"/>
    <property type="evidence" value="ECO:0007669"/>
    <property type="project" value="UniProtKB-ARBA"/>
</dbReference>
<evidence type="ECO:0000256" key="3">
    <source>
        <dbReference type="ARBA" id="ARBA00023015"/>
    </source>
</evidence>
<dbReference type="CDD" id="cd00167">
    <property type="entry name" value="SANT"/>
    <property type="match status" value="2"/>
</dbReference>
<dbReference type="PANTHER" id="PTHR47999">
    <property type="entry name" value="TRANSCRIPTION FACTOR MYB8-RELATED-RELATED"/>
    <property type="match status" value="1"/>
</dbReference>
<evidence type="ECO:0000256" key="5">
    <source>
        <dbReference type="ARBA" id="ARBA00023163"/>
    </source>
</evidence>
<dbReference type="Gene3D" id="1.10.10.60">
    <property type="entry name" value="Homeodomain-like"/>
    <property type="match status" value="2"/>
</dbReference>
<evidence type="ECO:0000256" key="2">
    <source>
        <dbReference type="ARBA" id="ARBA00022737"/>
    </source>
</evidence>
<keyword evidence="5" id="KW-0804">Transcription</keyword>
<dbReference type="Pfam" id="PF00249">
    <property type="entry name" value="Myb_DNA-binding"/>
    <property type="match status" value="2"/>
</dbReference>
<dbReference type="GO" id="GO:0045893">
    <property type="term" value="P:positive regulation of DNA-templated transcription"/>
    <property type="evidence" value="ECO:0007669"/>
    <property type="project" value="UniProtKB-ARBA"/>
</dbReference>
<evidence type="ECO:0000256" key="4">
    <source>
        <dbReference type="ARBA" id="ARBA00023125"/>
    </source>
</evidence>
<feature type="domain" description="HTH myb-type" evidence="8">
    <location>
        <begin position="9"/>
        <end position="61"/>
    </location>
</feature>
<dbReference type="PROSITE" id="PS51294">
    <property type="entry name" value="HTH_MYB"/>
    <property type="match status" value="2"/>
</dbReference>